<dbReference type="Proteomes" id="UP000499080">
    <property type="component" value="Unassembled WGS sequence"/>
</dbReference>
<keyword evidence="3" id="KW-1185">Reference proteome</keyword>
<accession>A0A4Y2I3X0</accession>
<protein>
    <submittedName>
        <fullName evidence="2">Uncharacterized protein</fullName>
    </submittedName>
</protein>
<sequence>MYKTNIIHKICITQDEVARVKSKVQTGINGSLTLLKSLFSQGLAIGFHELGARTSTESQAETSDKNRSRESRFGSDSHSEFNLVSSYSSQVSDLPVPLSSPNSNLKIPLTMSSEAWPKVKSP</sequence>
<dbReference type="AlphaFoldDB" id="A0A4Y2I3X0"/>
<reference evidence="2 3" key="1">
    <citation type="journal article" date="2019" name="Sci. Rep.">
        <title>Orb-weaving spider Araneus ventricosus genome elucidates the spidroin gene catalogue.</title>
        <authorList>
            <person name="Kono N."/>
            <person name="Nakamura H."/>
            <person name="Ohtoshi R."/>
            <person name="Moran D.A.P."/>
            <person name="Shinohara A."/>
            <person name="Yoshida Y."/>
            <person name="Fujiwara M."/>
            <person name="Mori M."/>
            <person name="Tomita M."/>
            <person name="Arakawa K."/>
        </authorList>
    </citation>
    <scope>NUCLEOTIDE SEQUENCE [LARGE SCALE GENOMIC DNA]</scope>
</reference>
<dbReference type="EMBL" id="BGPR01002359">
    <property type="protein sequence ID" value="GBM72152.1"/>
    <property type="molecule type" value="Genomic_DNA"/>
</dbReference>
<organism evidence="2 3">
    <name type="scientific">Araneus ventricosus</name>
    <name type="common">Orbweaver spider</name>
    <name type="synonym">Epeira ventricosa</name>
    <dbReference type="NCBI Taxonomy" id="182803"/>
    <lineage>
        <taxon>Eukaryota</taxon>
        <taxon>Metazoa</taxon>
        <taxon>Ecdysozoa</taxon>
        <taxon>Arthropoda</taxon>
        <taxon>Chelicerata</taxon>
        <taxon>Arachnida</taxon>
        <taxon>Araneae</taxon>
        <taxon>Araneomorphae</taxon>
        <taxon>Entelegynae</taxon>
        <taxon>Araneoidea</taxon>
        <taxon>Araneidae</taxon>
        <taxon>Araneus</taxon>
    </lineage>
</organism>
<evidence type="ECO:0000313" key="2">
    <source>
        <dbReference type="EMBL" id="GBM72152.1"/>
    </source>
</evidence>
<proteinExistence type="predicted"/>
<evidence type="ECO:0000256" key="1">
    <source>
        <dbReference type="SAM" id="MobiDB-lite"/>
    </source>
</evidence>
<comment type="caution">
    <text evidence="2">The sequence shown here is derived from an EMBL/GenBank/DDBJ whole genome shotgun (WGS) entry which is preliminary data.</text>
</comment>
<evidence type="ECO:0000313" key="3">
    <source>
        <dbReference type="Proteomes" id="UP000499080"/>
    </source>
</evidence>
<gene>
    <name evidence="2" type="ORF">AVEN_82113_1</name>
</gene>
<name>A0A4Y2I3X0_ARAVE</name>
<feature type="region of interest" description="Disordered" evidence="1">
    <location>
        <begin position="54"/>
        <end position="80"/>
    </location>
</feature>
<feature type="compositionally biased region" description="Basic and acidic residues" evidence="1">
    <location>
        <begin position="62"/>
        <end position="79"/>
    </location>
</feature>